<keyword evidence="2" id="KW-1185">Reference proteome</keyword>
<accession>A0ABD5Z677</accession>
<dbReference type="EMBL" id="JBHTAR010000011">
    <property type="protein sequence ID" value="MFC7200752.1"/>
    <property type="molecule type" value="Genomic_DNA"/>
</dbReference>
<evidence type="ECO:0000313" key="2">
    <source>
        <dbReference type="Proteomes" id="UP001596447"/>
    </source>
</evidence>
<dbReference type="Pfam" id="PF23137">
    <property type="entry name" value="HVO_0758"/>
    <property type="match status" value="1"/>
</dbReference>
<gene>
    <name evidence="1" type="ORF">ACFQJ9_15260</name>
</gene>
<dbReference type="RefSeq" id="WP_303657230.1">
    <property type="nucleotide sequence ID" value="NZ_CP122312.1"/>
</dbReference>
<sequence length="56" mass="6454">MESVRKGLRKDQLYKDTYGRLKCSECEKSLQTKDNPSEVGTTRICPDCGEAWTELR</sequence>
<dbReference type="AlphaFoldDB" id="A0ABD5Z677"/>
<reference evidence="1 2" key="1">
    <citation type="journal article" date="2019" name="Int. J. Syst. Evol. Microbiol.">
        <title>The Global Catalogue of Microorganisms (GCM) 10K type strain sequencing project: providing services to taxonomists for standard genome sequencing and annotation.</title>
        <authorList>
            <consortium name="The Broad Institute Genomics Platform"/>
            <consortium name="The Broad Institute Genome Sequencing Center for Infectious Disease"/>
            <person name="Wu L."/>
            <person name="Ma J."/>
        </authorList>
    </citation>
    <scope>NUCLEOTIDE SEQUENCE [LARGE SCALE GENOMIC DNA]</scope>
    <source>
        <strain evidence="1 2">XZGYJ-43</strain>
    </source>
</reference>
<proteinExistence type="predicted"/>
<evidence type="ECO:0000313" key="1">
    <source>
        <dbReference type="EMBL" id="MFC7200752.1"/>
    </source>
</evidence>
<organism evidence="1 2">
    <name type="scientific">Halospeciosus flavus</name>
    <dbReference type="NCBI Taxonomy" id="3032283"/>
    <lineage>
        <taxon>Archaea</taxon>
        <taxon>Methanobacteriati</taxon>
        <taxon>Methanobacteriota</taxon>
        <taxon>Stenosarchaea group</taxon>
        <taxon>Halobacteria</taxon>
        <taxon>Halobacteriales</taxon>
        <taxon>Halobacteriaceae</taxon>
        <taxon>Halospeciosus</taxon>
    </lineage>
</organism>
<dbReference type="InterPro" id="IPR049697">
    <property type="entry name" value="HVO_0758-like"/>
</dbReference>
<dbReference type="NCBIfam" id="NF041912">
    <property type="entry name" value="HVO_0758"/>
    <property type="match status" value="1"/>
</dbReference>
<dbReference type="Proteomes" id="UP001596447">
    <property type="component" value="Unassembled WGS sequence"/>
</dbReference>
<name>A0ABD5Z677_9EURY</name>
<protein>
    <submittedName>
        <fullName evidence="1">HVO_0758 family zinc finger protein</fullName>
    </submittedName>
</protein>
<comment type="caution">
    <text evidence="1">The sequence shown here is derived from an EMBL/GenBank/DDBJ whole genome shotgun (WGS) entry which is preliminary data.</text>
</comment>